<dbReference type="InterPro" id="IPR044925">
    <property type="entry name" value="His-Me_finger_sf"/>
</dbReference>
<reference evidence="2 3" key="1">
    <citation type="journal article" date="2016" name="Nat. Commun.">
        <title>Thousands of microbial genomes shed light on interconnected biogeochemical processes in an aquifer system.</title>
        <authorList>
            <person name="Anantharaman K."/>
            <person name="Brown C.T."/>
            <person name="Hug L.A."/>
            <person name="Sharon I."/>
            <person name="Castelle C.J."/>
            <person name="Probst A.J."/>
            <person name="Thomas B.C."/>
            <person name="Singh A."/>
            <person name="Wilkins M.J."/>
            <person name="Karaoz U."/>
            <person name="Brodie E.L."/>
            <person name="Williams K.H."/>
            <person name="Hubbard S.S."/>
            <person name="Banfield J.F."/>
        </authorList>
    </citation>
    <scope>NUCLEOTIDE SEQUENCE [LARGE SCALE GENOMIC DNA]</scope>
</reference>
<dbReference type="EMBL" id="MHLG01000027">
    <property type="protein sequence ID" value="OGZ03169.1"/>
    <property type="molecule type" value="Genomic_DNA"/>
</dbReference>
<dbReference type="InterPro" id="IPR003615">
    <property type="entry name" value="HNH_nuc"/>
</dbReference>
<feature type="domain" description="HNH nuclease" evidence="1">
    <location>
        <begin position="88"/>
        <end position="144"/>
    </location>
</feature>
<organism evidence="2 3">
    <name type="scientific">Candidatus Liptonbacteria bacterium RIFOXYD1_FULL_36_11</name>
    <dbReference type="NCBI Taxonomy" id="1798656"/>
    <lineage>
        <taxon>Bacteria</taxon>
        <taxon>Candidatus Liptoniibacteriota</taxon>
    </lineage>
</organism>
<evidence type="ECO:0000313" key="3">
    <source>
        <dbReference type="Proteomes" id="UP000177587"/>
    </source>
</evidence>
<dbReference type="CDD" id="cd00085">
    <property type="entry name" value="HNHc"/>
    <property type="match status" value="1"/>
</dbReference>
<evidence type="ECO:0000313" key="2">
    <source>
        <dbReference type="EMBL" id="OGZ03169.1"/>
    </source>
</evidence>
<comment type="caution">
    <text evidence="2">The sequence shown here is derived from an EMBL/GenBank/DDBJ whole genome shotgun (WGS) entry which is preliminary data.</text>
</comment>
<proteinExistence type="predicted"/>
<accession>A0A1G2CP97</accession>
<dbReference type="Proteomes" id="UP000177587">
    <property type="component" value="Unassembled WGS sequence"/>
</dbReference>
<dbReference type="SMART" id="SM00507">
    <property type="entry name" value="HNHc"/>
    <property type="match status" value="1"/>
</dbReference>
<evidence type="ECO:0000259" key="1">
    <source>
        <dbReference type="SMART" id="SM00507"/>
    </source>
</evidence>
<dbReference type="Pfam" id="PF13392">
    <property type="entry name" value="HNH_3"/>
    <property type="match status" value="1"/>
</dbReference>
<gene>
    <name evidence="2" type="ORF">A2604_02555</name>
</gene>
<sequence>MKKRSWTVRQLQKSVKNSTSFRQVLLKLKLREAGGNYEQLKRYVTEYKLSITHFKGAAWNKGLKGIGKPLIPLKKILVKGSLFQSFKLKKRLFKENLKPQFCEECKWAKISEDGYLPLELDHINGDRHDNRIENLRILCPNCHSLKPTHRGKNRTKK</sequence>
<dbReference type="SUPFAM" id="SSF54060">
    <property type="entry name" value="His-Me finger endonucleases"/>
    <property type="match status" value="1"/>
</dbReference>
<dbReference type="STRING" id="1798656.A2604_02555"/>
<protein>
    <recommendedName>
        <fullName evidence="1">HNH nuclease domain-containing protein</fullName>
    </recommendedName>
</protein>
<dbReference type="AlphaFoldDB" id="A0A1G2CP97"/>
<name>A0A1G2CP97_9BACT</name>